<dbReference type="Gene3D" id="3.30.70.80">
    <property type="entry name" value="Peptidase S8 propeptide/proteinase inhibitor I9"/>
    <property type="match status" value="1"/>
</dbReference>
<dbReference type="Gene3D" id="3.40.50.200">
    <property type="entry name" value="Peptidase S8/S53 domain"/>
    <property type="match status" value="1"/>
</dbReference>
<dbReference type="SUPFAM" id="SSF54897">
    <property type="entry name" value="Protease propeptides/inhibitors"/>
    <property type="match status" value="1"/>
</dbReference>
<evidence type="ECO:0000256" key="2">
    <source>
        <dbReference type="ARBA" id="ARBA00022670"/>
    </source>
</evidence>
<dbReference type="InterPro" id="IPR015500">
    <property type="entry name" value="Peptidase_S8_subtilisin-rel"/>
</dbReference>
<dbReference type="FunFam" id="3.40.50.200:FF:000014">
    <property type="entry name" value="Proteinase K"/>
    <property type="match status" value="1"/>
</dbReference>
<dbReference type="Pfam" id="PF05922">
    <property type="entry name" value="Inhibitor_I9"/>
    <property type="match status" value="1"/>
</dbReference>
<protein>
    <submittedName>
        <fullName evidence="7">S8 family serine peptidase</fullName>
    </submittedName>
</protein>
<dbReference type="PANTHER" id="PTHR43806">
    <property type="entry name" value="PEPTIDASE S8"/>
    <property type="match status" value="1"/>
</dbReference>
<dbReference type="Pfam" id="PF01483">
    <property type="entry name" value="P_proprotein"/>
    <property type="match status" value="1"/>
</dbReference>
<evidence type="ECO:0000313" key="8">
    <source>
        <dbReference type="Proteomes" id="UP000481109"/>
    </source>
</evidence>
<sequence length="606" mass="61697">MASAPAEEGSIRNQGAANVVQDRYFVVLKDSAARQSGGVPAQAQGLAKKYDGKVKYTYTAALNGFSVTMNEQRAKRLAGDPSVAYVEPVGYAHAVGEQPSPPSWGLDRVDQADLPLNQKYTYPDRGGEGATAYVLDSGTRLSHQDFSGRITSGPDFIDNDSNASDCNGHGTHVAGTVGGTKYGVAKKVKLVPVRVLDCQGSGAWDVIVKGIDWVTQNGAKPGVVNMSLGGDGTQSAVENAVKNSIAAGFTYALAAGNSGADACGFTPARTPEAITVGNSNDQDARWTGSPGPSNYGSCLDIWAPGRSITSAGHSSDTGSATMTGTSMASPHVAGAAALYLDANPSATPQQVRTALVNNAGNKITNPGSGSPTGLLYTGFINGGEPPVEDDFSLAADPTAGAVDPGQSATTTLSTKVTKGDAQSIDLTASGLPSGATATFDPATVTAGNSAKLTIATGASTPAGSYPVTVKGTGTEASHSVTYTLTVNGEDPGPGRTFSVRDFRMIPDAGTVSSALTSSAGGNALNPVSVTVDISHPCAEDLALTLVAPNGNQYRIKQASYGSCTWFPGGTYTVSGVSSLAAGTWQLKVTDAYANDVGWLNGWSITL</sequence>
<proteinExistence type="inferred from homology"/>
<dbReference type="SUPFAM" id="SSF52743">
    <property type="entry name" value="Subtilisin-like"/>
    <property type="match status" value="1"/>
</dbReference>
<dbReference type="GO" id="GO:0005615">
    <property type="term" value="C:extracellular space"/>
    <property type="evidence" value="ECO:0007669"/>
    <property type="project" value="TreeGrafter"/>
</dbReference>
<comment type="similarity">
    <text evidence="1 5">Belongs to the peptidase S8 family.</text>
</comment>
<dbReference type="PANTHER" id="PTHR43806:SF11">
    <property type="entry name" value="CEREVISIN-RELATED"/>
    <property type="match status" value="1"/>
</dbReference>
<dbReference type="GO" id="GO:0006508">
    <property type="term" value="P:proteolysis"/>
    <property type="evidence" value="ECO:0007669"/>
    <property type="project" value="UniProtKB-KW"/>
</dbReference>
<dbReference type="PROSITE" id="PS51829">
    <property type="entry name" value="P_HOMO_B"/>
    <property type="match status" value="1"/>
</dbReference>
<dbReference type="InterPro" id="IPR023828">
    <property type="entry name" value="Peptidase_S8_Ser-AS"/>
</dbReference>
<dbReference type="CDD" id="cd04077">
    <property type="entry name" value="Peptidases_S8_PCSK9_ProteinaseK_like"/>
    <property type="match status" value="1"/>
</dbReference>
<feature type="active site" description="Charge relay system" evidence="5">
    <location>
        <position position="326"/>
    </location>
</feature>
<keyword evidence="2 5" id="KW-0645">Protease</keyword>
<keyword evidence="4 5" id="KW-0720">Serine protease</keyword>
<feature type="active site" description="Charge relay system" evidence="5">
    <location>
        <position position="169"/>
    </location>
</feature>
<dbReference type="EMBL" id="JAAKZW010000046">
    <property type="protein sequence ID" value="NGO76825.1"/>
    <property type="molecule type" value="Genomic_DNA"/>
</dbReference>
<gene>
    <name evidence="7" type="ORF">G6045_14295</name>
</gene>
<dbReference type="InterPro" id="IPR036852">
    <property type="entry name" value="Peptidase_S8/S53_dom_sf"/>
</dbReference>
<comment type="caution">
    <text evidence="7">The sequence shown here is derived from an EMBL/GenBank/DDBJ whole genome shotgun (WGS) entry which is preliminary data.</text>
</comment>
<dbReference type="GO" id="GO:0004252">
    <property type="term" value="F:serine-type endopeptidase activity"/>
    <property type="evidence" value="ECO:0007669"/>
    <property type="project" value="UniProtKB-UniRule"/>
</dbReference>
<dbReference type="Gene3D" id="2.60.120.260">
    <property type="entry name" value="Galactose-binding domain-like"/>
    <property type="match status" value="1"/>
</dbReference>
<dbReference type="InterPro" id="IPR037045">
    <property type="entry name" value="S8pro/Inhibitor_I9_sf"/>
</dbReference>
<dbReference type="InterPro" id="IPR022398">
    <property type="entry name" value="Peptidase_S8_His-AS"/>
</dbReference>
<name>A0A6G4XH03_9ACTN</name>
<organism evidence="7 8">
    <name type="scientific">Streptomyces mesophilus</name>
    <dbReference type="NCBI Taxonomy" id="1775132"/>
    <lineage>
        <taxon>Bacteria</taxon>
        <taxon>Bacillati</taxon>
        <taxon>Actinomycetota</taxon>
        <taxon>Actinomycetes</taxon>
        <taxon>Kitasatosporales</taxon>
        <taxon>Streptomycetaceae</taxon>
        <taxon>Streptomyces</taxon>
    </lineage>
</organism>
<dbReference type="PROSITE" id="PS51892">
    <property type="entry name" value="SUBTILASE"/>
    <property type="match status" value="1"/>
</dbReference>
<dbReference type="SUPFAM" id="SSF49785">
    <property type="entry name" value="Galactose-binding domain-like"/>
    <property type="match status" value="1"/>
</dbReference>
<dbReference type="InterPro" id="IPR002884">
    <property type="entry name" value="P_dom"/>
</dbReference>
<dbReference type="Proteomes" id="UP000481109">
    <property type="component" value="Unassembled WGS sequence"/>
</dbReference>
<keyword evidence="8" id="KW-1185">Reference proteome</keyword>
<feature type="domain" description="P/Homo B" evidence="6">
    <location>
        <begin position="491"/>
        <end position="606"/>
    </location>
</feature>
<evidence type="ECO:0000256" key="4">
    <source>
        <dbReference type="ARBA" id="ARBA00022825"/>
    </source>
</evidence>
<reference evidence="7 8" key="1">
    <citation type="submission" date="2020-02" db="EMBL/GenBank/DDBJ databases">
        <title>Whole-genome analyses of novel actinobacteria.</title>
        <authorList>
            <person name="Sahin N."/>
            <person name="Tokatli A."/>
        </authorList>
    </citation>
    <scope>NUCLEOTIDE SEQUENCE [LARGE SCALE GENOMIC DNA]</scope>
    <source>
        <strain evidence="7 8">YC504</strain>
    </source>
</reference>
<evidence type="ECO:0000259" key="6">
    <source>
        <dbReference type="PROSITE" id="PS51829"/>
    </source>
</evidence>
<keyword evidence="3 5" id="KW-0378">Hydrolase</keyword>
<dbReference type="InterPro" id="IPR000209">
    <property type="entry name" value="Peptidase_S8/S53_dom"/>
</dbReference>
<dbReference type="AlphaFoldDB" id="A0A6G4XH03"/>
<dbReference type="InterPro" id="IPR008979">
    <property type="entry name" value="Galactose-bd-like_sf"/>
</dbReference>
<dbReference type="PRINTS" id="PR00723">
    <property type="entry name" value="SUBTILISIN"/>
</dbReference>
<evidence type="ECO:0000256" key="1">
    <source>
        <dbReference type="ARBA" id="ARBA00011073"/>
    </source>
</evidence>
<dbReference type="InterPro" id="IPR050131">
    <property type="entry name" value="Peptidase_S8_subtilisin-like"/>
</dbReference>
<feature type="active site" description="Charge relay system" evidence="5">
    <location>
        <position position="136"/>
    </location>
</feature>
<evidence type="ECO:0000313" key="7">
    <source>
        <dbReference type="EMBL" id="NGO76825.1"/>
    </source>
</evidence>
<evidence type="ECO:0000256" key="5">
    <source>
        <dbReference type="PROSITE-ProRule" id="PRU01240"/>
    </source>
</evidence>
<evidence type="ECO:0000256" key="3">
    <source>
        <dbReference type="ARBA" id="ARBA00022801"/>
    </source>
</evidence>
<dbReference type="PROSITE" id="PS00137">
    <property type="entry name" value="SUBTILASE_HIS"/>
    <property type="match status" value="1"/>
</dbReference>
<dbReference type="InterPro" id="IPR034193">
    <property type="entry name" value="PCSK9_ProteinaseK-like"/>
</dbReference>
<accession>A0A6G4XH03</accession>
<dbReference type="InterPro" id="IPR010259">
    <property type="entry name" value="S8pro/Inhibitor_I9"/>
</dbReference>
<dbReference type="PROSITE" id="PS00138">
    <property type="entry name" value="SUBTILASE_SER"/>
    <property type="match status" value="1"/>
</dbReference>
<dbReference type="Pfam" id="PF00082">
    <property type="entry name" value="Peptidase_S8"/>
    <property type="match status" value="1"/>
</dbReference>